<dbReference type="SUPFAM" id="SSF159888">
    <property type="entry name" value="YdhG-like"/>
    <property type="match status" value="1"/>
</dbReference>
<keyword evidence="3" id="KW-1185">Reference proteome</keyword>
<gene>
    <name evidence="2" type="ORF">ON006_15195</name>
</gene>
<dbReference type="Gene3D" id="3.90.1150.200">
    <property type="match status" value="1"/>
</dbReference>
<dbReference type="EMBL" id="CP112998">
    <property type="protein sequence ID" value="WAC15279.1"/>
    <property type="molecule type" value="Genomic_DNA"/>
</dbReference>
<dbReference type="Pfam" id="PF08818">
    <property type="entry name" value="DUF1801"/>
    <property type="match status" value="1"/>
</dbReference>
<protein>
    <submittedName>
        <fullName evidence="2">DUF1801 domain-containing protein</fullName>
    </submittedName>
</protein>
<reference evidence="2" key="1">
    <citation type="submission" date="2022-11" db="EMBL/GenBank/DDBJ databases">
        <title>Dyadobacter pollutisoli sp. nov., isolated from plastic dumped soil.</title>
        <authorList>
            <person name="Kim J.M."/>
            <person name="Kim K.R."/>
            <person name="Lee J.K."/>
            <person name="Hao L."/>
            <person name="Jeon C.O."/>
        </authorList>
    </citation>
    <scope>NUCLEOTIDE SEQUENCE</scope>
    <source>
        <strain evidence="2">U1</strain>
    </source>
</reference>
<dbReference type="KEGG" id="dpf:ON006_15195"/>
<proteinExistence type="predicted"/>
<evidence type="ECO:0000313" key="3">
    <source>
        <dbReference type="Proteomes" id="UP001164653"/>
    </source>
</evidence>
<sequence>MSANKPQTIDEYIAGFPKETQPVLEEIRKTIQKAAPEAEEIISYDMPTFTLGGSYLIYFAGWKKHVALYPVSGALLEELGEELSKYKGTKGSVHFPLDKPMPLDLITRIVKIRMRDEPVRSQSK</sequence>
<accession>A0A9E8NJQ2</accession>
<dbReference type="Proteomes" id="UP001164653">
    <property type="component" value="Chromosome"/>
</dbReference>
<feature type="domain" description="YdhG-like" evidence="1">
    <location>
        <begin position="21"/>
        <end position="111"/>
    </location>
</feature>
<dbReference type="AlphaFoldDB" id="A0A9E8NJQ2"/>
<name>A0A9E8NJQ2_9BACT</name>
<evidence type="ECO:0000313" key="2">
    <source>
        <dbReference type="EMBL" id="WAC15279.1"/>
    </source>
</evidence>
<dbReference type="RefSeq" id="WP_244823078.1">
    <property type="nucleotide sequence ID" value="NZ_CP112998.1"/>
</dbReference>
<organism evidence="2 3">
    <name type="scientific">Dyadobacter pollutisoli</name>
    <dbReference type="NCBI Taxonomy" id="2910158"/>
    <lineage>
        <taxon>Bacteria</taxon>
        <taxon>Pseudomonadati</taxon>
        <taxon>Bacteroidota</taxon>
        <taxon>Cytophagia</taxon>
        <taxon>Cytophagales</taxon>
        <taxon>Spirosomataceae</taxon>
        <taxon>Dyadobacter</taxon>
    </lineage>
</organism>
<dbReference type="InterPro" id="IPR014922">
    <property type="entry name" value="YdhG-like"/>
</dbReference>
<evidence type="ECO:0000259" key="1">
    <source>
        <dbReference type="Pfam" id="PF08818"/>
    </source>
</evidence>